<keyword evidence="8 10" id="KW-0472">Membrane</keyword>
<dbReference type="GO" id="GO:0006885">
    <property type="term" value="P:regulation of pH"/>
    <property type="evidence" value="ECO:0000318"/>
    <property type="project" value="GO_Central"/>
</dbReference>
<feature type="transmembrane region" description="Helical" evidence="10">
    <location>
        <begin position="163"/>
        <end position="184"/>
    </location>
</feature>
<sequence>MNVSSIPEGTVCFEQQLHWSRGIFFNESPFSSNTSLLLAQLSFCAIVTASLHRLLTPLGQSVFVSQILAGVILGPSVLGINSVFRDKIFPVSSFYIVDTFAYFGVMLFLFIIGVKTDLSVIQKSGKKVVAIGICTFSMPLLLNSLLGNLMTHSIPMEPRLHRSIIWIASFQAISSSHVIVCLLADLNLIKSHLGRLAISSSTISGICSSFWALIVFTGKQSVHAKQHTFLAMIFFIVVMVFFALCIFRPITLRMIRHTANTKSVKESHICIIFIFVMASAIYGEYFGQHFIFGPVILGMVIPDGPPLGSALVTKLEFFVSSIILPIFFVVSAARIDFSLISMRNFVIIEILAFFATLWKLAGVMLPALYWKLPVSDALYLGLILSNQGIMDVLILERAKSIELIDTESFTVMVLSIFLFTGILAPIVKFSYRPTKRYVVAAGEWMTLQNANPNSEIRILACLHYQEHTPCIINLFEASYPNPLAPISFYVVHLVEIAGRTAPLLMAHHPGMRDPSVPSESDHIINALRFFEHENRGHASVYPFTAISPYASMHEDVCTLAAERSVSMVITLFHIHPLIHVSEEESNAIRVVNQNIIQECPCSVGVLIDRGTMNCSAASLLHHDVYRVGVIFLGGPDDREALAYARRMAKRPTIRLTLVRFVDESGGGANMSTSYSGGVDADLDVVNEYKDSQMTNKQCFYQEEAVQDSVGVVGVIRSMESCFDLILVGRRHEDDSPLLAGFQDWNEFPELGFVGDMIVSLEYKASVLVVQQALPNEDYFDNPQNLRQDSFVGMEMPLNDNRVWPAPAPRGHQSGSLAM</sequence>
<dbReference type="PANTHER" id="PTHR32468:SF66">
    <property type="entry name" value="CATION_H+ EXCHANGER DOMAIN-CONTAINING PROTEIN"/>
    <property type="match status" value="1"/>
</dbReference>
<evidence type="ECO:0000256" key="5">
    <source>
        <dbReference type="ARBA" id="ARBA00022958"/>
    </source>
</evidence>
<evidence type="ECO:0000256" key="6">
    <source>
        <dbReference type="ARBA" id="ARBA00022989"/>
    </source>
</evidence>
<dbReference type="GO" id="GO:0015297">
    <property type="term" value="F:antiporter activity"/>
    <property type="evidence" value="ECO:0007669"/>
    <property type="project" value="InterPro"/>
</dbReference>
<keyword evidence="7" id="KW-0406">Ion transport</keyword>
<organism evidence="14 15">
    <name type="scientific">Erythranthe guttata</name>
    <name type="common">Yellow monkey flower</name>
    <name type="synonym">Mimulus guttatus</name>
    <dbReference type="NCBI Taxonomy" id="4155"/>
    <lineage>
        <taxon>Eukaryota</taxon>
        <taxon>Viridiplantae</taxon>
        <taxon>Streptophyta</taxon>
        <taxon>Embryophyta</taxon>
        <taxon>Tracheophyta</taxon>
        <taxon>Spermatophyta</taxon>
        <taxon>Magnoliopsida</taxon>
        <taxon>eudicotyledons</taxon>
        <taxon>Gunneridae</taxon>
        <taxon>Pentapetalae</taxon>
        <taxon>asterids</taxon>
        <taxon>lamiids</taxon>
        <taxon>Lamiales</taxon>
        <taxon>Phrymaceae</taxon>
        <taxon>Erythranthe</taxon>
    </lineage>
</organism>
<dbReference type="EMBL" id="KI630177">
    <property type="protein sequence ID" value="EYU45689.1"/>
    <property type="molecule type" value="Genomic_DNA"/>
</dbReference>
<proteinExistence type="inferred from homology"/>
<protein>
    <submittedName>
        <fullName evidence="14">Uncharacterized protein</fullName>
    </submittedName>
</protein>
<evidence type="ECO:0000256" key="3">
    <source>
        <dbReference type="ARBA" id="ARBA00022538"/>
    </source>
</evidence>
<evidence type="ECO:0000259" key="13">
    <source>
        <dbReference type="Pfam" id="PF23259"/>
    </source>
</evidence>
<feature type="transmembrane region" description="Helical" evidence="10">
    <location>
        <begin position="228"/>
        <end position="247"/>
    </location>
</feature>
<dbReference type="AlphaFoldDB" id="A0A022S043"/>
<evidence type="ECO:0000256" key="1">
    <source>
        <dbReference type="ARBA" id="ARBA00004141"/>
    </source>
</evidence>
<reference evidence="14 15" key="1">
    <citation type="journal article" date="2013" name="Proc. Natl. Acad. Sci. U.S.A.">
        <title>Fine-scale variation in meiotic recombination in Mimulus inferred from population shotgun sequencing.</title>
        <authorList>
            <person name="Hellsten U."/>
            <person name="Wright K.M."/>
            <person name="Jenkins J."/>
            <person name="Shu S."/>
            <person name="Yuan Y."/>
            <person name="Wessler S.R."/>
            <person name="Schmutz J."/>
            <person name="Willis J.H."/>
            <person name="Rokhsar D.S."/>
        </authorList>
    </citation>
    <scope>NUCLEOTIDE SEQUENCE [LARGE SCALE GENOMIC DNA]</scope>
    <source>
        <strain evidence="15">cv. DUN x IM62</strain>
    </source>
</reference>
<comment type="subcellular location">
    <subcellularLocation>
        <location evidence="1">Membrane</location>
        <topology evidence="1">Multi-pass membrane protein</topology>
    </subcellularLocation>
</comment>
<keyword evidence="2" id="KW-0813">Transport</keyword>
<evidence type="ECO:0000256" key="9">
    <source>
        <dbReference type="ARBA" id="ARBA00038341"/>
    </source>
</evidence>
<evidence type="ECO:0000313" key="15">
    <source>
        <dbReference type="Proteomes" id="UP000030748"/>
    </source>
</evidence>
<feature type="domain" description="Cation/H(+) antiporter C-terminal" evidence="13">
    <location>
        <begin position="627"/>
        <end position="771"/>
    </location>
</feature>
<evidence type="ECO:0000256" key="2">
    <source>
        <dbReference type="ARBA" id="ARBA00022448"/>
    </source>
</evidence>
<dbReference type="PANTHER" id="PTHR32468">
    <property type="entry name" value="CATION/H + ANTIPORTER"/>
    <property type="match status" value="1"/>
</dbReference>
<name>A0A022S043_ERYGU</name>
<dbReference type="InterPro" id="IPR050794">
    <property type="entry name" value="CPA2_transporter"/>
</dbReference>
<keyword evidence="5" id="KW-0630">Potassium</keyword>
<feature type="transmembrane region" description="Helical" evidence="10">
    <location>
        <begin position="377"/>
        <end position="396"/>
    </location>
</feature>
<feature type="transmembrane region" description="Helical" evidence="10">
    <location>
        <begin position="311"/>
        <end position="333"/>
    </location>
</feature>
<feature type="transmembrane region" description="Helical" evidence="10">
    <location>
        <begin position="408"/>
        <end position="427"/>
    </location>
</feature>
<gene>
    <name evidence="14" type="ORF">MIMGU_mgv1a001446mg</name>
</gene>
<keyword evidence="3" id="KW-0633">Potassium transport</keyword>
<dbReference type="OMA" id="KSPICFY"/>
<dbReference type="Pfam" id="PF23259">
    <property type="entry name" value="CHX17_C"/>
    <property type="match status" value="1"/>
</dbReference>
<dbReference type="KEGG" id="egt:105959587"/>
<dbReference type="GO" id="GO:1902600">
    <property type="term" value="P:proton transmembrane transport"/>
    <property type="evidence" value="ECO:0007669"/>
    <property type="project" value="InterPro"/>
</dbReference>
<dbReference type="InterPro" id="IPR038770">
    <property type="entry name" value="Na+/solute_symporter_sf"/>
</dbReference>
<dbReference type="Gene3D" id="1.20.1530.20">
    <property type="match status" value="1"/>
</dbReference>
<feature type="transmembrane region" description="Helical" evidence="10">
    <location>
        <begin position="345"/>
        <end position="365"/>
    </location>
</feature>
<evidence type="ECO:0000256" key="7">
    <source>
        <dbReference type="ARBA" id="ARBA00023065"/>
    </source>
</evidence>
<evidence type="ECO:0000256" key="8">
    <source>
        <dbReference type="ARBA" id="ARBA00023136"/>
    </source>
</evidence>
<feature type="transmembrane region" description="Helical" evidence="10">
    <location>
        <begin position="94"/>
        <end position="116"/>
    </location>
</feature>
<feature type="domain" description="Cation/H+ exchanger transmembrane" evidence="11">
    <location>
        <begin position="46"/>
        <end position="427"/>
    </location>
</feature>
<evidence type="ECO:0000256" key="10">
    <source>
        <dbReference type="SAM" id="Phobius"/>
    </source>
</evidence>
<evidence type="ECO:0000256" key="4">
    <source>
        <dbReference type="ARBA" id="ARBA00022692"/>
    </source>
</evidence>
<keyword evidence="6 10" id="KW-1133">Transmembrane helix</keyword>
<dbReference type="InterPro" id="IPR057291">
    <property type="entry name" value="CHX17_2nd"/>
</dbReference>
<evidence type="ECO:0000259" key="11">
    <source>
        <dbReference type="Pfam" id="PF00999"/>
    </source>
</evidence>
<dbReference type="Proteomes" id="UP000030748">
    <property type="component" value="Unassembled WGS sequence"/>
</dbReference>
<dbReference type="InterPro" id="IPR006153">
    <property type="entry name" value="Cation/H_exchanger_TM"/>
</dbReference>
<dbReference type="GO" id="GO:0016020">
    <property type="term" value="C:membrane"/>
    <property type="evidence" value="ECO:0007669"/>
    <property type="project" value="UniProtKB-SubCell"/>
</dbReference>
<feature type="transmembrane region" description="Helical" evidence="10">
    <location>
        <begin position="128"/>
        <end position="151"/>
    </location>
</feature>
<feature type="transmembrane region" description="Helical" evidence="10">
    <location>
        <begin position="268"/>
        <end position="291"/>
    </location>
</feature>
<feature type="transmembrane region" description="Helical" evidence="10">
    <location>
        <begin position="36"/>
        <end position="55"/>
    </location>
</feature>
<keyword evidence="4 10" id="KW-0812">Transmembrane</keyword>
<feature type="domain" description="Cation/H(+) antiporter central" evidence="12">
    <location>
        <begin position="488"/>
        <end position="612"/>
    </location>
</feature>
<feature type="transmembrane region" description="Helical" evidence="10">
    <location>
        <begin position="62"/>
        <end position="82"/>
    </location>
</feature>
<dbReference type="InterPro" id="IPR057290">
    <property type="entry name" value="CHX17_C"/>
</dbReference>
<dbReference type="eggNOG" id="KOG1650">
    <property type="taxonomic scope" value="Eukaryota"/>
</dbReference>
<dbReference type="Pfam" id="PF23256">
    <property type="entry name" value="CHX17_2nd"/>
    <property type="match status" value="1"/>
</dbReference>
<evidence type="ECO:0000259" key="12">
    <source>
        <dbReference type="Pfam" id="PF23256"/>
    </source>
</evidence>
<dbReference type="GO" id="GO:0012505">
    <property type="term" value="C:endomembrane system"/>
    <property type="evidence" value="ECO:0000318"/>
    <property type="project" value="GO_Central"/>
</dbReference>
<dbReference type="GO" id="GO:0006813">
    <property type="term" value="P:potassium ion transport"/>
    <property type="evidence" value="ECO:0007669"/>
    <property type="project" value="UniProtKB-KW"/>
</dbReference>
<dbReference type="Pfam" id="PF00999">
    <property type="entry name" value="Na_H_Exchanger"/>
    <property type="match status" value="1"/>
</dbReference>
<keyword evidence="15" id="KW-1185">Reference proteome</keyword>
<feature type="transmembrane region" description="Helical" evidence="10">
    <location>
        <begin position="196"/>
        <end position="216"/>
    </location>
</feature>
<evidence type="ECO:0000313" key="14">
    <source>
        <dbReference type="EMBL" id="EYU45689.1"/>
    </source>
</evidence>
<dbReference type="GO" id="GO:0098662">
    <property type="term" value="P:inorganic cation transmembrane transport"/>
    <property type="evidence" value="ECO:0000318"/>
    <property type="project" value="GO_Central"/>
</dbReference>
<comment type="similarity">
    <text evidence="9">Belongs to the monovalent cation:proton antiporter 2 (CPA2) transporter (TC 2.A.37) family. CHX (TC 2.A.37.4) subfamily.</text>
</comment>
<accession>A0A022S043</accession>
<dbReference type="OrthoDB" id="1868135at2759"/>